<dbReference type="InterPro" id="IPR018253">
    <property type="entry name" value="DnaJ_domain_CS"/>
</dbReference>
<sequence>MASTSFALPNQFTGRRFPAAPPQMSQNLRQTMRVSARYATAERTSSSSSASAAAGESGNSSSHTASFYDVLGIQAGATSQEIKSAYRNLARTVHPDVAPNSADEFMRVHAAYATLSDPEQRAVYDSSLFRMRRRTTVVSMGGGGGYSEMSRGRRWETDQCW</sequence>
<dbReference type="AlphaFoldDB" id="A0A022RFJ7"/>
<dbReference type="PhylomeDB" id="A0A022RFJ7"/>
<reference evidence="3 4" key="1">
    <citation type="journal article" date="2013" name="Proc. Natl. Acad. Sci. U.S.A.">
        <title>Fine-scale variation in meiotic recombination in Mimulus inferred from population shotgun sequencing.</title>
        <authorList>
            <person name="Hellsten U."/>
            <person name="Wright K.M."/>
            <person name="Jenkins J."/>
            <person name="Shu S."/>
            <person name="Yuan Y."/>
            <person name="Wessler S.R."/>
            <person name="Schmutz J."/>
            <person name="Willis J.H."/>
            <person name="Rokhsar D.S."/>
        </authorList>
    </citation>
    <scope>NUCLEOTIDE SEQUENCE [LARGE SCALE GENOMIC DNA]</scope>
    <source>
        <strain evidence="4">cv. DUN x IM62</strain>
    </source>
</reference>
<dbReference type="InterPro" id="IPR036869">
    <property type="entry name" value="J_dom_sf"/>
</dbReference>
<dbReference type="CDD" id="cd06257">
    <property type="entry name" value="DnaJ"/>
    <property type="match status" value="1"/>
</dbReference>
<dbReference type="EMBL" id="KI630476">
    <property type="protein sequence ID" value="EYU38799.1"/>
    <property type="molecule type" value="Genomic_DNA"/>
</dbReference>
<organism evidence="3 4">
    <name type="scientific">Erythranthe guttata</name>
    <name type="common">Yellow monkey flower</name>
    <name type="synonym">Mimulus guttatus</name>
    <dbReference type="NCBI Taxonomy" id="4155"/>
    <lineage>
        <taxon>Eukaryota</taxon>
        <taxon>Viridiplantae</taxon>
        <taxon>Streptophyta</taxon>
        <taxon>Embryophyta</taxon>
        <taxon>Tracheophyta</taxon>
        <taxon>Spermatophyta</taxon>
        <taxon>Magnoliopsida</taxon>
        <taxon>eudicotyledons</taxon>
        <taxon>Gunneridae</taxon>
        <taxon>Pentapetalae</taxon>
        <taxon>asterids</taxon>
        <taxon>lamiids</taxon>
        <taxon>Lamiales</taxon>
        <taxon>Phrymaceae</taxon>
        <taxon>Erythranthe</taxon>
    </lineage>
</organism>
<feature type="compositionally biased region" description="Polar residues" evidence="1">
    <location>
        <begin position="1"/>
        <end position="13"/>
    </location>
</feature>
<dbReference type="OrthoDB" id="445556at2759"/>
<dbReference type="PANTHER" id="PTHR44240">
    <property type="entry name" value="DNAJ DOMAIN (PROKARYOTIC HEAT SHOCK PROTEIN)-RELATED"/>
    <property type="match status" value="1"/>
</dbReference>
<accession>A0A022RFJ7</accession>
<gene>
    <name evidence="3" type="ORF">MIMGU_mgv1a015308mg</name>
</gene>
<evidence type="ECO:0000313" key="3">
    <source>
        <dbReference type="EMBL" id="EYU38799.1"/>
    </source>
</evidence>
<keyword evidence="4" id="KW-1185">Reference proteome</keyword>
<dbReference type="PROSITE" id="PS50076">
    <property type="entry name" value="DNAJ_2"/>
    <property type="match status" value="1"/>
</dbReference>
<dbReference type="PROSITE" id="PS00636">
    <property type="entry name" value="DNAJ_1"/>
    <property type="match status" value="1"/>
</dbReference>
<protein>
    <recommendedName>
        <fullName evidence="2">J domain-containing protein</fullName>
    </recommendedName>
</protein>
<feature type="domain" description="J" evidence="2">
    <location>
        <begin position="66"/>
        <end position="128"/>
    </location>
</feature>
<dbReference type="Pfam" id="PF00226">
    <property type="entry name" value="DnaJ"/>
    <property type="match status" value="1"/>
</dbReference>
<dbReference type="Proteomes" id="UP000030748">
    <property type="component" value="Unassembled WGS sequence"/>
</dbReference>
<dbReference type="InterPro" id="IPR052276">
    <property type="entry name" value="Diphthamide-biosynth_chaperone"/>
</dbReference>
<dbReference type="SUPFAM" id="SSF46565">
    <property type="entry name" value="Chaperone J-domain"/>
    <property type="match status" value="1"/>
</dbReference>
<dbReference type="SMART" id="SM00271">
    <property type="entry name" value="DnaJ"/>
    <property type="match status" value="1"/>
</dbReference>
<proteinExistence type="predicted"/>
<dbReference type="PANTHER" id="PTHR44240:SF22">
    <property type="entry name" value="CHAPERONE PROTEIN DNAJ 11, CHLOROPLASTIC-LIKE"/>
    <property type="match status" value="1"/>
</dbReference>
<evidence type="ECO:0000259" key="2">
    <source>
        <dbReference type="PROSITE" id="PS50076"/>
    </source>
</evidence>
<feature type="compositionally biased region" description="Polar residues" evidence="1">
    <location>
        <begin position="23"/>
        <end position="33"/>
    </location>
</feature>
<feature type="region of interest" description="Disordered" evidence="1">
    <location>
        <begin position="1"/>
        <end position="63"/>
    </location>
</feature>
<dbReference type="KEGG" id="egt:105956419"/>
<dbReference type="PRINTS" id="PR00625">
    <property type="entry name" value="JDOMAIN"/>
</dbReference>
<name>A0A022RFJ7_ERYGU</name>
<evidence type="ECO:0000313" key="4">
    <source>
        <dbReference type="Proteomes" id="UP000030748"/>
    </source>
</evidence>
<dbReference type="STRING" id="4155.A0A022RFJ7"/>
<dbReference type="Gene3D" id="1.10.287.110">
    <property type="entry name" value="DnaJ domain"/>
    <property type="match status" value="1"/>
</dbReference>
<dbReference type="eggNOG" id="KOG0712">
    <property type="taxonomic scope" value="Eukaryota"/>
</dbReference>
<dbReference type="InterPro" id="IPR001623">
    <property type="entry name" value="DnaJ_domain"/>
</dbReference>
<feature type="compositionally biased region" description="Low complexity" evidence="1">
    <location>
        <begin position="35"/>
        <end position="62"/>
    </location>
</feature>
<evidence type="ECO:0000256" key="1">
    <source>
        <dbReference type="SAM" id="MobiDB-lite"/>
    </source>
</evidence>
<dbReference type="OMA" id="FSYTCAE"/>
<dbReference type="GO" id="GO:0009507">
    <property type="term" value="C:chloroplast"/>
    <property type="evidence" value="ECO:0000318"/>
    <property type="project" value="GO_Central"/>
</dbReference>